<evidence type="ECO:0000256" key="7">
    <source>
        <dbReference type="SAM" id="SignalP"/>
    </source>
</evidence>
<name>A0A3B7MDT3_9BACT</name>
<protein>
    <recommendedName>
        <fullName evidence="8">Rieske domain-containing protein</fullName>
    </recommendedName>
</protein>
<keyword evidence="10" id="KW-1185">Reference proteome</keyword>
<keyword evidence="4" id="KW-0411">Iron-sulfur</keyword>
<dbReference type="RefSeq" id="WP_119048336.1">
    <property type="nucleotide sequence ID" value="NZ_CP032157.1"/>
</dbReference>
<accession>A0A3B7MDT3</accession>
<evidence type="ECO:0000313" key="9">
    <source>
        <dbReference type="EMBL" id="AXY72498.1"/>
    </source>
</evidence>
<dbReference type="GO" id="GO:0016020">
    <property type="term" value="C:membrane"/>
    <property type="evidence" value="ECO:0007669"/>
    <property type="project" value="InterPro"/>
</dbReference>
<organism evidence="9 10">
    <name type="scientific">Paraflavitalea soli</name>
    <dbReference type="NCBI Taxonomy" id="2315862"/>
    <lineage>
        <taxon>Bacteria</taxon>
        <taxon>Pseudomonadati</taxon>
        <taxon>Bacteroidota</taxon>
        <taxon>Chitinophagia</taxon>
        <taxon>Chitinophagales</taxon>
        <taxon>Chitinophagaceae</taxon>
        <taxon>Paraflavitalea</taxon>
    </lineage>
</organism>
<dbReference type="Proteomes" id="UP000263900">
    <property type="component" value="Chromosome"/>
</dbReference>
<keyword evidence="5" id="KW-1015">Disulfide bond</keyword>
<evidence type="ECO:0000256" key="5">
    <source>
        <dbReference type="ARBA" id="ARBA00023157"/>
    </source>
</evidence>
<evidence type="ECO:0000256" key="4">
    <source>
        <dbReference type="ARBA" id="ARBA00023014"/>
    </source>
</evidence>
<keyword evidence="1" id="KW-0001">2Fe-2S</keyword>
<dbReference type="InterPro" id="IPR036922">
    <property type="entry name" value="Rieske_2Fe-2S_sf"/>
</dbReference>
<dbReference type="PRINTS" id="PR00162">
    <property type="entry name" value="RIESKE"/>
</dbReference>
<evidence type="ECO:0000313" key="10">
    <source>
        <dbReference type="Proteomes" id="UP000263900"/>
    </source>
</evidence>
<dbReference type="CDD" id="cd03467">
    <property type="entry name" value="Rieske"/>
    <property type="match status" value="1"/>
</dbReference>
<comment type="cofactor">
    <cofactor evidence="6">
        <name>[2Fe-2S] cluster</name>
        <dbReference type="ChEBI" id="CHEBI:190135"/>
    </cofactor>
</comment>
<dbReference type="OrthoDB" id="165343at2"/>
<dbReference type="GO" id="GO:0051537">
    <property type="term" value="F:2 iron, 2 sulfur cluster binding"/>
    <property type="evidence" value="ECO:0007669"/>
    <property type="project" value="UniProtKB-KW"/>
</dbReference>
<dbReference type="InterPro" id="IPR005805">
    <property type="entry name" value="Rieske_Fe-S_prot_C"/>
</dbReference>
<evidence type="ECO:0000256" key="3">
    <source>
        <dbReference type="ARBA" id="ARBA00023004"/>
    </source>
</evidence>
<dbReference type="PROSITE" id="PS51296">
    <property type="entry name" value="RIESKE"/>
    <property type="match status" value="1"/>
</dbReference>
<dbReference type="PROSITE" id="PS51257">
    <property type="entry name" value="PROKAR_LIPOPROTEIN"/>
    <property type="match status" value="1"/>
</dbReference>
<reference evidence="9 10" key="1">
    <citation type="submission" date="2018-09" db="EMBL/GenBank/DDBJ databases">
        <title>Genome sequencing of strain 6GH32-13.</title>
        <authorList>
            <person name="Weon H.-Y."/>
            <person name="Heo J."/>
            <person name="Kwon S.-W."/>
        </authorList>
    </citation>
    <scope>NUCLEOTIDE SEQUENCE [LARGE SCALE GENOMIC DNA]</scope>
    <source>
        <strain evidence="9 10">5GH32-13</strain>
    </source>
</reference>
<evidence type="ECO:0000256" key="2">
    <source>
        <dbReference type="ARBA" id="ARBA00022723"/>
    </source>
</evidence>
<evidence type="ECO:0000259" key="8">
    <source>
        <dbReference type="PROSITE" id="PS51296"/>
    </source>
</evidence>
<sequence length="147" mass="16562">MKRREFIVSSCTACLSMTGLAALTGCRSTQFISGRLNTDGMYIDMDDFKVKDKGQTGYHAYVVVRNEELKFPICVYRFSDTEYAAIWMQCAHQGAELQAAGTHLHCPAHGSEYDNKGRVTNGPAERDLRTFPVTVNNNQLFIDLRKK</sequence>
<dbReference type="EMBL" id="CP032157">
    <property type="protein sequence ID" value="AXY72498.1"/>
    <property type="molecule type" value="Genomic_DNA"/>
</dbReference>
<dbReference type="KEGG" id="pseg:D3H65_00235"/>
<proteinExistence type="predicted"/>
<feature type="chain" id="PRO_5017745591" description="Rieske domain-containing protein" evidence="7">
    <location>
        <begin position="22"/>
        <end position="147"/>
    </location>
</feature>
<dbReference type="Pfam" id="PF00355">
    <property type="entry name" value="Rieske"/>
    <property type="match status" value="1"/>
</dbReference>
<gene>
    <name evidence="9" type="ORF">D3H65_00235</name>
</gene>
<evidence type="ECO:0000256" key="1">
    <source>
        <dbReference type="ARBA" id="ARBA00022714"/>
    </source>
</evidence>
<dbReference type="Gene3D" id="2.102.10.10">
    <property type="entry name" value="Rieske [2Fe-2S] iron-sulphur domain"/>
    <property type="match status" value="1"/>
</dbReference>
<dbReference type="GO" id="GO:0046872">
    <property type="term" value="F:metal ion binding"/>
    <property type="evidence" value="ECO:0007669"/>
    <property type="project" value="UniProtKB-KW"/>
</dbReference>
<keyword evidence="3" id="KW-0408">Iron</keyword>
<evidence type="ECO:0000256" key="6">
    <source>
        <dbReference type="ARBA" id="ARBA00034078"/>
    </source>
</evidence>
<keyword evidence="7" id="KW-0732">Signal</keyword>
<dbReference type="PANTHER" id="PTHR10134">
    <property type="entry name" value="CYTOCHROME B-C1 COMPLEX SUBUNIT RIESKE, MITOCHONDRIAL"/>
    <property type="match status" value="1"/>
</dbReference>
<dbReference type="AlphaFoldDB" id="A0A3B7MDT3"/>
<dbReference type="InterPro" id="IPR017941">
    <property type="entry name" value="Rieske_2Fe-2S"/>
</dbReference>
<keyword evidence="2" id="KW-0479">Metal-binding</keyword>
<feature type="domain" description="Rieske" evidence="8">
    <location>
        <begin position="60"/>
        <end position="142"/>
    </location>
</feature>
<dbReference type="SUPFAM" id="SSF50022">
    <property type="entry name" value="ISP domain"/>
    <property type="match status" value="1"/>
</dbReference>
<feature type="signal peptide" evidence="7">
    <location>
        <begin position="1"/>
        <end position="21"/>
    </location>
</feature>
<dbReference type="InterPro" id="IPR014349">
    <property type="entry name" value="Rieske_Fe-S_prot"/>
</dbReference>